<keyword evidence="1" id="KW-1133">Transmembrane helix</keyword>
<reference evidence="2 3" key="1">
    <citation type="submission" date="2014-06" db="EMBL/GenBank/DDBJ databases">
        <title>Genomes of Alteromonas australica, a world apart.</title>
        <authorList>
            <person name="Gonzaga A."/>
            <person name="Lopez-Perez M."/>
            <person name="Rodriguez-Valera F."/>
        </authorList>
    </citation>
    <scope>NUCLEOTIDE SEQUENCE [LARGE SCALE GENOMIC DNA]</scope>
    <source>
        <strain evidence="2 3">H 17</strain>
    </source>
</reference>
<evidence type="ECO:0000313" key="2">
    <source>
        <dbReference type="EMBL" id="AIG00476.1"/>
    </source>
</evidence>
<keyword evidence="3" id="KW-1185">Reference proteome</keyword>
<evidence type="ECO:0000313" key="3">
    <source>
        <dbReference type="Proteomes" id="UP000056090"/>
    </source>
</evidence>
<protein>
    <submittedName>
        <fullName evidence="2">Uncharacterized protein</fullName>
    </submittedName>
</protein>
<dbReference type="Proteomes" id="UP000056090">
    <property type="component" value="Chromosome"/>
</dbReference>
<dbReference type="RefSeq" id="WP_044058468.1">
    <property type="nucleotide sequence ID" value="NZ_CBCSKJ010000004.1"/>
</dbReference>
<feature type="transmembrane region" description="Helical" evidence="1">
    <location>
        <begin position="80"/>
        <end position="100"/>
    </location>
</feature>
<sequence>MATPLSTFTSGLYASVKHTFTYTSGLGAVLCLANAALLLNVVLVISGTMADSAEFVSALNESLVIEPFVIAFANHTLSQFMVPTIALVLSGLLVKAIAIAKAPIAKKRRSLSYPCPTFPQPFVQKLGSRAPPVFN</sequence>
<dbReference type="KEGG" id="aal:EP13_18320"/>
<keyword evidence="1" id="KW-0472">Membrane</keyword>
<organism evidence="2 3">
    <name type="scientific">Alteromonas australica</name>
    <dbReference type="NCBI Taxonomy" id="589873"/>
    <lineage>
        <taxon>Bacteria</taxon>
        <taxon>Pseudomonadati</taxon>
        <taxon>Pseudomonadota</taxon>
        <taxon>Gammaproteobacteria</taxon>
        <taxon>Alteromonadales</taxon>
        <taxon>Alteromonadaceae</taxon>
        <taxon>Alteromonas/Salinimonas group</taxon>
        <taxon>Alteromonas</taxon>
    </lineage>
</organism>
<proteinExistence type="predicted"/>
<accession>A0A075P6C4</accession>
<name>A0A075P6C4_9ALTE</name>
<dbReference type="GeneID" id="78256834"/>
<feature type="transmembrane region" description="Helical" evidence="1">
    <location>
        <begin position="20"/>
        <end position="43"/>
    </location>
</feature>
<evidence type="ECO:0000256" key="1">
    <source>
        <dbReference type="SAM" id="Phobius"/>
    </source>
</evidence>
<dbReference type="EMBL" id="CP008849">
    <property type="protein sequence ID" value="AIG00476.1"/>
    <property type="molecule type" value="Genomic_DNA"/>
</dbReference>
<keyword evidence="1" id="KW-0812">Transmembrane</keyword>
<gene>
    <name evidence="2" type="ORF">EP13_18320</name>
</gene>
<dbReference type="AlphaFoldDB" id="A0A075P6C4"/>